<dbReference type="SMART" id="SM00530">
    <property type="entry name" value="HTH_XRE"/>
    <property type="match status" value="1"/>
</dbReference>
<protein>
    <submittedName>
        <fullName evidence="2">DNA-binding helix-turn-helix protein</fullName>
    </submittedName>
</protein>
<dbReference type="InterPro" id="IPR010982">
    <property type="entry name" value="Lambda_DNA-bd_dom_sf"/>
</dbReference>
<dbReference type="PROSITE" id="PS50943">
    <property type="entry name" value="HTH_CROC1"/>
    <property type="match status" value="1"/>
</dbReference>
<organism evidence="2 3">
    <name type="scientific">Clostridium celatum DSM 1785</name>
    <dbReference type="NCBI Taxonomy" id="545697"/>
    <lineage>
        <taxon>Bacteria</taxon>
        <taxon>Bacillati</taxon>
        <taxon>Bacillota</taxon>
        <taxon>Clostridia</taxon>
        <taxon>Eubacteriales</taxon>
        <taxon>Clostridiaceae</taxon>
        <taxon>Clostridium</taxon>
    </lineage>
</organism>
<dbReference type="Pfam" id="PF01381">
    <property type="entry name" value="HTH_3"/>
    <property type="match status" value="1"/>
</dbReference>
<dbReference type="InterPro" id="IPR001387">
    <property type="entry name" value="Cro/C1-type_HTH"/>
</dbReference>
<sequence>MKLYKCGNIIKLQNKSYVCRKEGVNVNINLSKIKIAQARSCLSLNDLVKKTGLGRTTISKTINGKMSPTPKTIGLLAKALNVDVEEIVIIEE</sequence>
<reference evidence="2 3" key="1">
    <citation type="submission" date="2012-05" db="EMBL/GenBank/DDBJ databases">
        <authorList>
            <person name="Weinstock G."/>
            <person name="Sodergren E."/>
            <person name="Lobos E.A."/>
            <person name="Fulton L."/>
            <person name="Fulton R."/>
            <person name="Courtney L."/>
            <person name="Fronick C."/>
            <person name="O'Laughlin M."/>
            <person name="Godfrey J."/>
            <person name="Wilson R.M."/>
            <person name="Miner T."/>
            <person name="Farmer C."/>
            <person name="Delehaunty K."/>
            <person name="Cordes M."/>
            <person name="Minx P."/>
            <person name="Tomlinson C."/>
            <person name="Chen J."/>
            <person name="Wollam A."/>
            <person name="Pepin K.H."/>
            <person name="Bhonagiri V."/>
            <person name="Zhang X."/>
            <person name="Suruliraj S."/>
            <person name="Warren W."/>
            <person name="Mitreva M."/>
            <person name="Mardis E.R."/>
            <person name="Wilson R.K."/>
        </authorList>
    </citation>
    <scope>NUCLEOTIDE SEQUENCE [LARGE SCALE GENOMIC DNA]</scope>
    <source>
        <strain evidence="2 3">DSM 1785</strain>
    </source>
</reference>
<dbReference type="Gene3D" id="1.10.260.40">
    <property type="entry name" value="lambda repressor-like DNA-binding domains"/>
    <property type="match status" value="1"/>
</dbReference>
<proteinExistence type="predicted"/>
<dbReference type="STRING" id="545697.HMPREF0216_03170"/>
<gene>
    <name evidence="2" type="ORF">HMPREF0216_03170</name>
</gene>
<dbReference type="GO" id="GO:0003677">
    <property type="term" value="F:DNA binding"/>
    <property type="evidence" value="ECO:0007669"/>
    <property type="project" value="UniProtKB-KW"/>
</dbReference>
<dbReference type="eggNOG" id="ENOG50305YF">
    <property type="taxonomic scope" value="Bacteria"/>
</dbReference>
<dbReference type="AlphaFoldDB" id="L1Q543"/>
<accession>L1Q543</accession>
<dbReference type="SUPFAM" id="SSF47413">
    <property type="entry name" value="lambda repressor-like DNA-binding domains"/>
    <property type="match status" value="1"/>
</dbReference>
<evidence type="ECO:0000259" key="1">
    <source>
        <dbReference type="PROSITE" id="PS50943"/>
    </source>
</evidence>
<dbReference type="Proteomes" id="UP000010420">
    <property type="component" value="Unassembled WGS sequence"/>
</dbReference>
<evidence type="ECO:0000313" key="3">
    <source>
        <dbReference type="Proteomes" id="UP000010420"/>
    </source>
</evidence>
<evidence type="ECO:0000313" key="2">
    <source>
        <dbReference type="EMBL" id="EKY22805.1"/>
    </source>
</evidence>
<comment type="caution">
    <text evidence="2">The sequence shown here is derived from an EMBL/GenBank/DDBJ whole genome shotgun (WGS) entry which is preliminary data.</text>
</comment>
<dbReference type="CDD" id="cd00093">
    <property type="entry name" value="HTH_XRE"/>
    <property type="match status" value="1"/>
</dbReference>
<feature type="domain" description="HTH cro/C1-type" evidence="1">
    <location>
        <begin position="42"/>
        <end position="87"/>
    </location>
</feature>
<keyword evidence="2" id="KW-0238">DNA-binding</keyword>
<dbReference type="EMBL" id="AMEZ01000120">
    <property type="protein sequence ID" value="EKY22805.1"/>
    <property type="molecule type" value="Genomic_DNA"/>
</dbReference>
<keyword evidence="3" id="KW-1185">Reference proteome</keyword>
<dbReference type="PATRIC" id="fig|545697.3.peg.3103"/>
<dbReference type="HOGENOM" id="CLU_2408022_0_0_9"/>
<name>L1Q543_9CLOT</name>